<keyword evidence="9" id="KW-0811">Translocation</keyword>
<name>A0A7R9MIT7_9ACAR</name>
<evidence type="ECO:0000256" key="9">
    <source>
        <dbReference type="RuleBase" id="RU367038"/>
    </source>
</evidence>
<protein>
    <recommendedName>
        <fullName evidence="9">Mitochondrial import inner membrane translocase subunit TIM22</fullName>
    </recommendedName>
</protein>
<keyword evidence="5 9" id="KW-1133">Transmembrane helix</keyword>
<dbReference type="InterPro" id="IPR039175">
    <property type="entry name" value="TIM22"/>
</dbReference>
<dbReference type="GO" id="GO:0045039">
    <property type="term" value="P:protein insertion into mitochondrial inner membrane"/>
    <property type="evidence" value="ECO:0007669"/>
    <property type="project" value="UniProtKB-UniRule"/>
</dbReference>
<dbReference type="EMBL" id="OC937016">
    <property type="protein sequence ID" value="CAD7661032.1"/>
    <property type="molecule type" value="Genomic_DNA"/>
</dbReference>
<comment type="caution">
    <text evidence="9">Lacks conserved residue(s) required for the propagation of feature annotation.</text>
</comment>
<dbReference type="Proteomes" id="UP000728032">
    <property type="component" value="Unassembled WGS sequence"/>
</dbReference>
<evidence type="ECO:0000256" key="7">
    <source>
        <dbReference type="ARBA" id="ARBA00023136"/>
    </source>
</evidence>
<dbReference type="PANTHER" id="PTHR14110">
    <property type="entry name" value="MITOCHONDRIAL IMPORT INNER MEMBRANE TRANSLOCASE SUBUNIT TIM22"/>
    <property type="match status" value="1"/>
</dbReference>
<keyword evidence="4 9" id="KW-0999">Mitochondrion inner membrane</keyword>
<dbReference type="Pfam" id="PF02466">
    <property type="entry name" value="Tim17"/>
    <property type="match status" value="1"/>
</dbReference>
<comment type="subunit">
    <text evidence="9">Component of the TIM22 complex.</text>
</comment>
<keyword evidence="9" id="KW-0813">Transport</keyword>
<evidence type="ECO:0000313" key="10">
    <source>
        <dbReference type="EMBL" id="CAD7661032.1"/>
    </source>
</evidence>
<comment type="similarity">
    <text evidence="2 9">Belongs to the Tim17/Tim22/Tim23 family.</text>
</comment>
<evidence type="ECO:0000256" key="8">
    <source>
        <dbReference type="ARBA" id="ARBA00024713"/>
    </source>
</evidence>
<evidence type="ECO:0000256" key="2">
    <source>
        <dbReference type="ARBA" id="ARBA00008444"/>
    </source>
</evidence>
<dbReference type="EMBL" id="CAJPVJ010022191">
    <property type="protein sequence ID" value="CAG2178168.1"/>
    <property type="molecule type" value="Genomic_DNA"/>
</dbReference>
<dbReference type="GO" id="GO:0030943">
    <property type="term" value="F:mitochondrion targeting sequence binding"/>
    <property type="evidence" value="ECO:0007669"/>
    <property type="project" value="TreeGrafter"/>
</dbReference>
<evidence type="ECO:0000256" key="5">
    <source>
        <dbReference type="ARBA" id="ARBA00022989"/>
    </source>
</evidence>
<dbReference type="PANTHER" id="PTHR14110:SF0">
    <property type="entry name" value="MITOCHONDRIAL IMPORT INNER MEMBRANE TRANSLOCASE SUBUNIT TIM22"/>
    <property type="match status" value="1"/>
</dbReference>
<evidence type="ECO:0000256" key="1">
    <source>
        <dbReference type="ARBA" id="ARBA00004448"/>
    </source>
</evidence>
<evidence type="ECO:0000256" key="3">
    <source>
        <dbReference type="ARBA" id="ARBA00022692"/>
    </source>
</evidence>
<sequence length="158" mass="16851">GDKRRVRDNMYVPMILGGQAFKTKEELMIERAVESCAFKTGLSCVMGFGLGAAIGLFSASVGPDITSVEPQTQTVRQVLKDMRIKTMSYAKNFAILGAMFAATECTIESYRGKTDWKNGTMAGGVVGGLIGLRAGIKGGLLGAAGFAAFSTIIDYYLR</sequence>
<keyword evidence="11" id="KW-1185">Reference proteome</keyword>
<proteinExistence type="inferred from homology"/>
<dbReference type="GO" id="GO:0042721">
    <property type="term" value="C:TIM22 mitochondrial import inner membrane insertion complex"/>
    <property type="evidence" value="ECO:0007669"/>
    <property type="project" value="UniProtKB-UniRule"/>
</dbReference>
<keyword evidence="7 9" id="KW-0472">Membrane</keyword>
<dbReference type="GO" id="GO:0008320">
    <property type="term" value="F:protein transmembrane transporter activity"/>
    <property type="evidence" value="ECO:0007669"/>
    <property type="project" value="UniProtKB-UniRule"/>
</dbReference>
<comment type="subcellular location">
    <subcellularLocation>
        <location evidence="1 9">Mitochondrion inner membrane</location>
        <topology evidence="1 9">Multi-pass membrane protein</topology>
    </subcellularLocation>
</comment>
<evidence type="ECO:0000256" key="6">
    <source>
        <dbReference type="ARBA" id="ARBA00023128"/>
    </source>
</evidence>
<dbReference type="AlphaFoldDB" id="A0A7R9MIT7"/>
<gene>
    <name evidence="10" type="ORF">ONB1V03_LOCUS17594</name>
</gene>
<keyword evidence="6 9" id="KW-0496">Mitochondrion</keyword>
<evidence type="ECO:0000256" key="4">
    <source>
        <dbReference type="ARBA" id="ARBA00022792"/>
    </source>
</evidence>
<keyword evidence="9" id="KW-0653">Protein transport</keyword>
<accession>A0A7R9MIT7</accession>
<keyword evidence="3 9" id="KW-0812">Transmembrane</keyword>
<dbReference type="OrthoDB" id="75343at2759"/>
<organism evidence="10">
    <name type="scientific">Oppiella nova</name>
    <dbReference type="NCBI Taxonomy" id="334625"/>
    <lineage>
        <taxon>Eukaryota</taxon>
        <taxon>Metazoa</taxon>
        <taxon>Ecdysozoa</taxon>
        <taxon>Arthropoda</taxon>
        <taxon>Chelicerata</taxon>
        <taxon>Arachnida</taxon>
        <taxon>Acari</taxon>
        <taxon>Acariformes</taxon>
        <taxon>Sarcoptiformes</taxon>
        <taxon>Oribatida</taxon>
        <taxon>Brachypylina</taxon>
        <taxon>Oppioidea</taxon>
        <taxon>Oppiidae</taxon>
        <taxon>Oppiella</taxon>
    </lineage>
</organism>
<feature type="transmembrane region" description="Helical" evidence="9">
    <location>
        <begin position="139"/>
        <end position="157"/>
    </location>
</feature>
<comment type="function">
    <text evidence="8 9">Essential core component of the TIM22 complex, a complex that mediates the import and insertion of multi-pass transmembrane proteins into the mitochondrial inner membrane. In the TIM22 complex, it constitutes the voltage-activated and signal-gated channel. Forms a twin-pore translocase that uses the membrane potential as external driving force in 2 voltage-dependent steps.</text>
</comment>
<evidence type="ECO:0000313" key="11">
    <source>
        <dbReference type="Proteomes" id="UP000728032"/>
    </source>
</evidence>
<feature type="non-terminal residue" evidence="10">
    <location>
        <position position="1"/>
    </location>
</feature>
<reference evidence="10" key="1">
    <citation type="submission" date="2020-11" db="EMBL/GenBank/DDBJ databases">
        <authorList>
            <person name="Tran Van P."/>
        </authorList>
    </citation>
    <scope>NUCLEOTIDE SEQUENCE</scope>
</reference>